<evidence type="ECO:0000256" key="1">
    <source>
        <dbReference type="SAM" id="Phobius"/>
    </source>
</evidence>
<gene>
    <name evidence="2" type="ORF">METZ01_LOCUS479659</name>
</gene>
<dbReference type="AlphaFoldDB" id="A0A383C5B0"/>
<organism evidence="2">
    <name type="scientific">marine metagenome</name>
    <dbReference type="NCBI Taxonomy" id="408172"/>
    <lineage>
        <taxon>unclassified sequences</taxon>
        <taxon>metagenomes</taxon>
        <taxon>ecological metagenomes</taxon>
    </lineage>
</organism>
<proteinExistence type="predicted"/>
<feature type="non-terminal residue" evidence="2">
    <location>
        <position position="1"/>
    </location>
</feature>
<feature type="non-terminal residue" evidence="2">
    <location>
        <position position="48"/>
    </location>
</feature>
<evidence type="ECO:0000313" key="2">
    <source>
        <dbReference type="EMBL" id="SVE26805.1"/>
    </source>
</evidence>
<name>A0A383C5B0_9ZZZZ</name>
<protein>
    <submittedName>
        <fullName evidence="2">Uncharacterized protein</fullName>
    </submittedName>
</protein>
<keyword evidence="1" id="KW-0472">Membrane</keyword>
<dbReference type="EMBL" id="UINC01205572">
    <property type="protein sequence ID" value="SVE26805.1"/>
    <property type="molecule type" value="Genomic_DNA"/>
</dbReference>
<accession>A0A383C5B0</accession>
<sequence>VLAEASAVLFNLETVGFVSLLTIGFDLWKQQRFARNLAKDINQKYKNY</sequence>
<feature type="transmembrane region" description="Helical" evidence="1">
    <location>
        <begin position="6"/>
        <end position="28"/>
    </location>
</feature>
<keyword evidence="1" id="KW-0812">Transmembrane</keyword>
<keyword evidence="1" id="KW-1133">Transmembrane helix</keyword>
<reference evidence="2" key="1">
    <citation type="submission" date="2018-05" db="EMBL/GenBank/DDBJ databases">
        <authorList>
            <person name="Lanie J.A."/>
            <person name="Ng W.-L."/>
            <person name="Kazmierczak K.M."/>
            <person name="Andrzejewski T.M."/>
            <person name="Davidsen T.M."/>
            <person name="Wayne K.J."/>
            <person name="Tettelin H."/>
            <person name="Glass J.I."/>
            <person name="Rusch D."/>
            <person name="Podicherti R."/>
            <person name="Tsui H.-C.T."/>
            <person name="Winkler M.E."/>
        </authorList>
    </citation>
    <scope>NUCLEOTIDE SEQUENCE</scope>
</reference>